<dbReference type="EMBL" id="CAMPGE010006525">
    <property type="protein sequence ID" value="CAI2365378.1"/>
    <property type="molecule type" value="Genomic_DNA"/>
</dbReference>
<protein>
    <submittedName>
        <fullName evidence="2">Uncharacterized protein</fullName>
    </submittedName>
</protein>
<organism evidence="2 3">
    <name type="scientific">Euplotes crassus</name>
    <dbReference type="NCBI Taxonomy" id="5936"/>
    <lineage>
        <taxon>Eukaryota</taxon>
        <taxon>Sar</taxon>
        <taxon>Alveolata</taxon>
        <taxon>Ciliophora</taxon>
        <taxon>Intramacronucleata</taxon>
        <taxon>Spirotrichea</taxon>
        <taxon>Hypotrichia</taxon>
        <taxon>Euplotida</taxon>
        <taxon>Euplotidae</taxon>
        <taxon>Moneuplotes</taxon>
    </lineage>
</organism>
<keyword evidence="3" id="KW-1185">Reference proteome</keyword>
<accession>A0AAD1XCE8</accession>
<dbReference type="Proteomes" id="UP001295684">
    <property type="component" value="Unassembled WGS sequence"/>
</dbReference>
<name>A0AAD1XCE8_EUPCR</name>
<dbReference type="AlphaFoldDB" id="A0AAD1XCE8"/>
<sequence length="408" mass="46694">MAFIGGKYLERVKGGHGDNRDLKAINLFGVSPEMQYKSQSPYLSKIRFRKVRGIKSPILESSASPRQSPKPIEKEKRLDTNQEEFDDVKKILKKSEEKQTRVLQMKKSYLTARMYKKKYKKPSPKSLKKKFNLFDPEKNLLNPILPNMLKLQKPKVPSSITSKLKLLISKRKELLQNSKTSQLLPPPPHYFASTEIIHNTNSPKESSLQSLYSDVLISRPPTTMPTRKPHQGSIHKFLHQTPSKNTPSRRKTASHPFRSPPKTPNPYFPYPTPTFSTQNFPNPSPISPSNPLLTIKCSSPGARLLCQDNMYFSHLFKIPSMVPSPKAQPKKSRNYRRKYAKKEGRDCTVEQEKGVNKSIKEEPTFRQVEDREKEESISQIECTQDGFLNLEQSERKKDGEGEDGGKEG</sequence>
<feature type="compositionally biased region" description="Basic and acidic residues" evidence="1">
    <location>
        <begin position="392"/>
        <end position="408"/>
    </location>
</feature>
<evidence type="ECO:0000313" key="2">
    <source>
        <dbReference type="EMBL" id="CAI2365378.1"/>
    </source>
</evidence>
<feature type="region of interest" description="Disordered" evidence="1">
    <location>
        <begin position="322"/>
        <end position="408"/>
    </location>
</feature>
<comment type="caution">
    <text evidence="2">The sequence shown here is derived from an EMBL/GenBank/DDBJ whole genome shotgun (WGS) entry which is preliminary data.</text>
</comment>
<evidence type="ECO:0000313" key="3">
    <source>
        <dbReference type="Proteomes" id="UP001295684"/>
    </source>
</evidence>
<feature type="region of interest" description="Disordered" evidence="1">
    <location>
        <begin position="218"/>
        <end position="266"/>
    </location>
</feature>
<feature type="compositionally biased region" description="Basic residues" evidence="1">
    <location>
        <begin position="328"/>
        <end position="340"/>
    </location>
</feature>
<evidence type="ECO:0000256" key="1">
    <source>
        <dbReference type="SAM" id="MobiDB-lite"/>
    </source>
</evidence>
<feature type="region of interest" description="Disordered" evidence="1">
    <location>
        <begin position="57"/>
        <end position="80"/>
    </location>
</feature>
<feature type="compositionally biased region" description="Basic and acidic residues" evidence="1">
    <location>
        <begin position="341"/>
        <end position="376"/>
    </location>
</feature>
<gene>
    <name evidence="2" type="ORF">ECRASSUSDP1_LOCUS6721</name>
</gene>
<proteinExistence type="predicted"/>
<reference evidence="2" key="1">
    <citation type="submission" date="2023-07" db="EMBL/GenBank/DDBJ databases">
        <authorList>
            <consortium name="AG Swart"/>
            <person name="Singh M."/>
            <person name="Singh A."/>
            <person name="Seah K."/>
            <person name="Emmerich C."/>
        </authorList>
    </citation>
    <scope>NUCLEOTIDE SEQUENCE</scope>
    <source>
        <strain evidence="2">DP1</strain>
    </source>
</reference>
<feature type="compositionally biased region" description="Basic and acidic residues" evidence="1">
    <location>
        <begin position="71"/>
        <end position="80"/>
    </location>
</feature>